<sequence length="59" mass="6036">MRIEGLRIKISSAAGSYSGAIITSVKICESGSAIATVTLRFAATTPPKAETGSHAWAAK</sequence>
<proteinExistence type="predicted"/>
<gene>
    <name evidence="1" type="ORF">UFOPK2928_00562</name>
</gene>
<name>A0A6J6VYD9_9ZZZZ</name>
<dbReference type="EMBL" id="CAEZZY010000046">
    <property type="protein sequence ID" value="CAB4777702.1"/>
    <property type="molecule type" value="Genomic_DNA"/>
</dbReference>
<organism evidence="1">
    <name type="scientific">freshwater metagenome</name>
    <dbReference type="NCBI Taxonomy" id="449393"/>
    <lineage>
        <taxon>unclassified sequences</taxon>
        <taxon>metagenomes</taxon>
        <taxon>ecological metagenomes</taxon>
    </lineage>
</organism>
<protein>
    <submittedName>
        <fullName evidence="1">Unannotated protein</fullName>
    </submittedName>
</protein>
<accession>A0A6J6VYD9</accession>
<dbReference type="AlphaFoldDB" id="A0A6J6VYD9"/>
<reference evidence="1" key="1">
    <citation type="submission" date="2020-05" db="EMBL/GenBank/DDBJ databases">
        <authorList>
            <person name="Chiriac C."/>
            <person name="Salcher M."/>
            <person name="Ghai R."/>
            <person name="Kavagutti S V."/>
        </authorList>
    </citation>
    <scope>NUCLEOTIDE SEQUENCE</scope>
</reference>
<evidence type="ECO:0000313" key="1">
    <source>
        <dbReference type="EMBL" id="CAB4777702.1"/>
    </source>
</evidence>